<dbReference type="Gene3D" id="3.40.109.10">
    <property type="entry name" value="NADH Oxidase"/>
    <property type="match status" value="1"/>
</dbReference>
<dbReference type="InterPro" id="IPR026021">
    <property type="entry name" value="YdjA-like"/>
</dbReference>
<comment type="caution">
    <text evidence="9">The sequence shown here is derived from an EMBL/GenBank/DDBJ whole genome shotgun (WGS) entry which is preliminary data.</text>
</comment>
<keyword evidence="5 7" id="KW-0560">Oxidoreductase</keyword>
<protein>
    <recommendedName>
        <fullName evidence="7">Putative NAD(P)H nitroreductase</fullName>
        <ecNumber evidence="7">1.-.-.-</ecNumber>
    </recommendedName>
</protein>
<feature type="binding site" description="in other chain" evidence="8">
    <location>
        <begin position="133"/>
        <end position="135"/>
    </location>
    <ligand>
        <name>FMN</name>
        <dbReference type="ChEBI" id="CHEBI:58210"/>
        <note>ligand shared between dimeric partners</note>
    </ligand>
</feature>
<reference evidence="9 10" key="1">
    <citation type="submission" date="2016-05" db="EMBL/GenBank/DDBJ databases">
        <title>Genome sequencing of Acetobacter pasteurianus strain SRCM100623.</title>
        <authorList>
            <person name="Song Y.R."/>
        </authorList>
    </citation>
    <scope>NUCLEOTIDE SEQUENCE [LARGE SCALE GENOMIC DNA]</scope>
    <source>
        <strain evidence="9 10">SRCM100623</strain>
    </source>
</reference>
<dbReference type="InterPro" id="IPR029479">
    <property type="entry name" value="Nitroreductase"/>
</dbReference>
<dbReference type="RefSeq" id="WP_003630322.1">
    <property type="nucleotide sequence ID" value="NZ_LYUD01000156.1"/>
</dbReference>
<evidence type="ECO:0000256" key="4">
    <source>
        <dbReference type="ARBA" id="ARBA00022857"/>
    </source>
</evidence>
<dbReference type="SUPFAM" id="SSF55469">
    <property type="entry name" value="FMN-dependent nitroreductase-like"/>
    <property type="match status" value="1"/>
</dbReference>
<dbReference type="Proteomes" id="UP000093796">
    <property type="component" value="Unassembled WGS sequence"/>
</dbReference>
<keyword evidence="4 7" id="KW-0521">NADP</keyword>
<sequence>MTPMDMLLSRASTDHLKAPAPSEAQMAEVLAAAMRAPDHGKLRPWRYVIVKDDARRLLAERIVASMVRLDPEVPEFKKEKRFNRFSTIPMTLVLGMHLRPEHKIPLWEQEMTVAAGAMNILNALHALGFGAVWVSGDVVNDQVLAEELGFPAPHKLAGFLFIGMPDAPLPTPKRPDPAQFTATWQGQPVSFAADGKTP</sequence>
<accession>A0A1A0CFY0</accession>
<dbReference type="InterPro" id="IPR000415">
    <property type="entry name" value="Nitroreductase-like"/>
</dbReference>
<feature type="binding site" description="in other chain" evidence="8">
    <location>
        <begin position="10"/>
        <end position="12"/>
    </location>
    <ligand>
        <name>FMN</name>
        <dbReference type="ChEBI" id="CHEBI:58210"/>
        <note>ligand shared between dimeric partners</note>
    </ligand>
</feature>
<dbReference type="PATRIC" id="fig|438.15.peg.3056"/>
<dbReference type="GO" id="GO:0016491">
    <property type="term" value="F:oxidoreductase activity"/>
    <property type="evidence" value="ECO:0007669"/>
    <property type="project" value="UniProtKB-UniRule"/>
</dbReference>
<name>A0A1A0CFY0_ACEPA</name>
<evidence type="ECO:0000256" key="8">
    <source>
        <dbReference type="PIRSR" id="PIRSR000232-1"/>
    </source>
</evidence>
<dbReference type="EC" id="1.-.-.-" evidence="7"/>
<comment type="cofactor">
    <cofactor evidence="8">
        <name>FMN</name>
        <dbReference type="ChEBI" id="CHEBI:58210"/>
    </cofactor>
    <text evidence="8">Binds 1 FMN per subunit.</text>
</comment>
<gene>
    <name evidence="9" type="ORF">SRCM100623_02764</name>
</gene>
<keyword evidence="2 7" id="KW-0285">Flavoprotein</keyword>
<keyword evidence="3 7" id="KW-0288">FMN</keyword>
<feature type="binding site" evidence="8">
    <location>
        <position position="39"/>
    </location>
    <ligand>
        <name>FMN</name>
        <dbReference type="ChEBI" id="CHEBI:58210"/>
        <note>ligand shared between dimeric partners</note>
    </ligand>
</feature>
<evidence type="ECO:0000256" key="7">
    <source>
        <dbReference type="PIRNR" id="PIRNR000232"/>
    </source>
</evidence>
<evidence type="ECO:0000256" key="3">
    <source>
        <dbReference type="ARBA" id="ARBA00022643"/>
    </source>
</evidence>
<dbReference type="PANTHER" id="PTHR43821">
    <property type="entry name" value="NAD(P)H NITROREDUCTASE YDJA-RELATED"/>
    <property type="match status" value="1"/>
</dbReference>
<evidence type="ECO:0000313" key="10">
    <source>
        <dbReference type="Proteomes" id="UP000093796"/>
    </source>
</evidence>
<dbReference type="PIRSF" id="PIRSF000232">
    <property type="entry name" value="YdjA"/>
    <property type="match status" value="1"/>
</dbReference>
<evidence type="ECO:0000256" key="5">
    <source>
        <dbReference type="ARBA" id="ARBA00023002"/>
    </source>
</evidence>
<keyword evidence="6 7" id="KW-0520">NAD</keyword>
<evidence type="ECO:0000256" key="2">
    <source>
        <dbReference type="ARBA" id="ARBA00022630"/>
    </source>
</evidence>
<evidence type="ECO:0000256" key="6">
    <source>
        <dbReference type="ARBA" id="ARBA00023027"/>
    </source>
</evidence>
<feature type="binding site" evidence="8">
    <location>
        <position position="35"/>
    </location>
    <ligand>
        <name>FMN</name>
        <dbReference type="ChEBI" id="CHEBI:58210"/>
        <note>ligand shared between dimeric partners</note>
    </ligand>
</feature>
<dbReference type="EMBL" id="LYUD01000156">
    <property type="protein sequence ID" value="OAZ61262.1"/>
    <property type="molecule type" value="Genomic_DNA"/>
</dbReference>
<proteinExistence type="inferred from homology"/>
<comment type="similarity">
    <text evidence="1 7">Belongs to the nitroreductase family.</text>
</comment>
<dbReference type="PANTHER" id="PTHR43821:SF1">
    <property type="entry name" value="NAD(P)H NITROREDUCTASE YDJA-RELATED"/>
    <property type="match status" value="1"/>
</dbReference>
<dbReference type="AlphaFoldDB" id="A0A1A0CFY0"/>
<organism evidence="9 10">
    <name type="scientific">Acetobacter pasteurianus</name>
    <name type="common">Acetobacter turbidans</name>
    <dbReference type="NCBI Taxonomy" id="438"/>
    <lineage>
        <taxon>Bacteria</taxon>
        <taxon>Pseudomonadati</taxon>
        <taxon>Pseudomonadota</taxon>
        <taxon>Alphaproteobacteria</taxon>
        <taxon>Acetobacterales</taxon>
        <taxon>Acetobacteraceae</taxon>
        <taxon>Acetobacter</taxon>
    </lineage>
</organism>
<dbReference type="eggNOG" id="COG0778">
    <property type="taxonomic scope" value="Bacteria"/>
</dbReference>
<dbReference type="OrthoDB" id="9804207at2"/>
<evidence type="ECO:0000256" key="1">
    <source>
        <dbReference type="ARBA" id="ARBA00007118"/>
    </source>
</evidence>
<evidence type="ECO:0000313" key="9">
    <source>
        <dbReference type="EMBL" id="OAZ61262.1"/>
    </source>
</evidence>
<dbReference type="InterPro" id="IPR052530">
    <property type="entry name" value="NAD(P)H_nitroreductase"/>
</dbReference>
<dbReference type="CDD" id="cd02135">
    <property type="entry name" value="YdjA-like"/>
    <property type="match status" value="1"/>
</dbReference>
<dbReference type="Pfam" id="PF00881">
    <property type="entry name" value="Nitroreductase"/>
    <property type="match status" value="1"/>
</dbReference>